<reference evidence="4 5" key="1">
    <citation type="submission" date="2024-01" db="EMBL/GenBank/DDBJ databases">
        <title>Genomic insights into the taxonomy and metabolism of the cyanobacterium Pannus brasiliensis CCIBt3594.</title>
        <authorList>
            <person name="Machado M."/>
            <person name="Botero N.B."/>
            <person name="Andreote A.P.D."/>
            <person name="Feitosa A.M.T."/>
            <person name="Popin R."/>
            <person name="Sivonen K."/>
            <person name="Fiore M.F."/>
        </authorList>
    </citation>
    <scope>NUCLEOTIDE SEQUENCE [LARGE SCALE GENOMIC DNA]</scope>
    <source>
        <strain evidence="4 5">CCIBt3594</strain>
    </source>
</reference>
<feature type="transmembrane region" description="Helical" evidence="3">
    <location>
        <begin position="141"/>
        <end position="160"/>
    </location>
</feature>
<sequence>MTLKPTPGPARSPVSPETASFPRPSVPISVYRDLARELQATRGRVDFLISQNERLVKDNRQLRQEIERIVERGQHLQRILQNLDETRERDDPSFVIPARARVVTPPGRSSRPREIQPATPPAPVVLSPESRKDLSRDGWRIALAVVAVVLTSGVGAFWLVSSARR</sequence>
<keyword evidence="1" id="KW-0175">Coiled coil</keyword>
<accession>A0AAW9QQR6</accession>
<dbReference type="RefSeq" id="WP_332867586.1">
    <property type="nucleotide sequence ID" value="NZ_JBAFSM010000075.1"/>
</dbReference>
<dbReference type="EMBL" id="JBAFSM010000075">
    <property type="protein sequence ID" value="MEG3440117.1"/>
    <property type="molecule type" value="Genomic_DNA"/>
</dbReference>
<feature type="coiled-coil region" evidence="1">
    <location>
        <begin position="45"/>
        <end position="79"/>
    </location>
</feature>
<protein>
    <submittedName>
        <fullName evidence="4">Uncharacterized protein</fullName>
    </submittedName>
</protein>
<evidence type="ECO:0000256" key="1">
    <source>
        <dbReference type="SAM" id="Coils"/>
    </source>
</evidence>
<evidence type="ECO:0000256" key="2">
    <source>
        <dbReference type="SAM" id="MobiDB-lite"/>
    </source>
</evidence>
<comment type="caution">
    <text evidence="4">The sequence shown here is derived from an EMBL/GenBank/DDBJ whole genome shotgun (WGS) entry which is preliminary data.</text>
</comment>
<name>A0AAW9QQR6_9CHRO</name>
<organism evidence="4 5">
    <name type="scientific">Pannus brasiliensis CCIBt3594</name>
    <dbReference type="NCBI Taxonomy" id="1427578"/>
    <lineage>
        <taxon>Bacteria</taxon>
        <taxon>Bacillati</taxon>
        <taxon>Cyanobacteriota</taxon>
        <taxon>Cyanophyceae</taxon>
        <taxon>Oscillatoriophycideae</taxon>
        <taxon>Chroococcales</taxon>
        <taxon>Microcystaceae</taxon>
        <taxon>Pannus</taxon>
    </lineage>
</organism>
<feature type="region of interest" description="Disordered" evidence="2">
    <location>
        <begin position="1"/>
        <end position="25"/>
    </location>
</feature>
<gene>
    <name evidence="4" type="ORF">V0288_23510</name>
</gene>
<proteinExistence type="predicted"/>
<dbReference type="AlphaFoldDB" id="A0AAW9QQR6"/>
<keyword evidence="3" id="KW-0812">Transmembrane</keyword>
<keyword evidence="3" id="KW-0472">Membrane</keyword>
<feature type="region of interest" description="Disordered" evidence="2">
    <location>
        <begin position="103"/>
        <end position="129"/>
    </location>
</feature>
<keyword evidence="5" id="KW-1185">Reference proteome</keyword>
<evidence type="ECO:0000313" key="5">
    <source>
        <dbReference type="Proteomes" id="UP001328733"/>
    </source>
</evidence>
<keyword evidence="3" id="KW-1133">Transmembrane helix</keyword>
<evidence type="ECO:0000313" key="4">
    <source>
        <dbReference type="EMBL" id="MEG3440117.1"/>
    </source>
</evidence>
<dbReference type="Proteomes" id="UP001328733">
    <property type="component" value="Unassembled WGS sequence"/>
</dbReference>
<feature type="compositionally biased region" description="Pro residues" evidence="2">
    <location>
        <begin position="1"/>
        <end position="10"/>
    </location>
</feature>
<evidence type="ECO:0000256" key="3">
    <source>
        <dbReference type="SAM" id="Phobius"/>
    </source>
</evidence>